<feature type="transmembrane region" description="Helical" evidence="8">
    <location>
        <begin position="399"/>
        <end position="422"/>
    </location>
</feature>
<evidence type="ECO:0000256" key="8">
    <source>
        <dbReference type="SAM" id="Phobius"/>
    </source>
</evidence>
<evidence type="ECO:0000256" key="2">
    <source>
        <dbReference type="ARBA" id="ARBA00022475"/>
    </source>
</evidence>
<feature type="transmembrane region" description="Helical" evidence="8">
    <location>
        <begin position="428"/>
        <end position="448"/>
    </location>
</feature>
<evidence type="ECO:0000256" key="1">
    <source>
        <dbReference type="ARBA" id="ARBA00004651"/>
    </source>
</evidence>
<keyword evidence="2" id="KW-1003">Cell membrane</keyword>
<feature type="transmembrane region" description="Helical" evidence="8">
    <location>
        <begin position="499"/>
        <end position="524"/>
    </location>
</feature>
<organism evidence="9 10">
    <name type="scientific">Leifsonia aquatica ATCC 14665</name>
    <dbReference type="NCBI Taxonomy" id="1358026"/>
    <lineage>
        <taxon>Bacteria</taxon>
        <taxon>Bacillati</taxon>
        <taxon>Actinomycetota</taxon>
        <taxon>Actinomycetes</taxon>
        <taxon>Micrococcales</taxon>
        <taxon>Microbacteriaceae</taxon>
        <taxon>Leifsonia</taxon>
    </lineage>
</organism>
<dbReference type="PANTHER" id="PTHR47019">
    <property type="entry name" value="LIPID II FLIPPASE MURJ"/>
    <property type="match status" value="1"/>
</dbReference>
<reference evidence="9 10" key="1">
    <citation type="submission" date="2013-08" db="EMBL/GenBank/DDBJ databases">
        <authorList>
            <person name="Weinstock G."/>
            <person name="Sodergren E."/>
            <person name="Wylie T."/>
            <person name="Fulton L."/>
            <person name="Fulton R."/>
            <person name="Fronick C."/>
            <person name="O'Laughlin M."/>
            <person name="Godfrey J."/>
            <person name="Miner T."/>
            <person name="Herter B."/>
            <person name="Appelbaum E."/>
            <person name="Cordes M."/>
            <person name="Lek S."/>
            <person name="Wollam A."/>
            <person name="Pepin K.H."/>
            <person name="Palsikar V.B."/>
            <person name="Mitreva M."/>
            <person name="Wilson R.K."/>
        </authorList>
    </citation>
    <scope>NUCLEOTIDE SEQUENCE [LARGE SCALE GENOMIC DNA]</scope>
    <source>
        <strain evidence="9 10">ATCC 14665</strain>
    </source>
</reference>
<evidence type="ECO:0000256" key="4">
    <source>
        <dbReference type="ARBA" id="ARBA00022960"/>
    </source>
</evidence>
<keyword evidence="4" id="KW-0133">Cell shape</keyword>
<evidence type="ECO:0000256" key="7">
    <source>
        <dbReference type="ARBA" id="ARBA00023136"/>
    </source>
</evidence>
<feature type="transmembrane region" description="Helical" evidence="8">
    <location>
        <begin position="205"/>
        <end position="230"/>
    </location>
</feature>
<feature type="transmembrane region" description="Helical" evidence="8">
    <location>
        <begin position="138"/>
        <end position="161"/>
    </location>
</feature>
<dbReference type="PATRIC" id="fig|1358026.3.peg.459"/>
<feature type="transmembrane region" description="Helical" evidence="8">
    <location>
        <begin position="468"/>
        <end position="487"/>
    </location>
</feature>
<keyword evidence="5" id="KW-0573">Peptidoglycan synthesis</keyword>
<comment type="caution">
    <text evidence="9">The sequence shown here is derived from an EMBL/GenBank/DDBJ whole genome shotgun (WGS) entry which is preliminary data.</text>
</comment>
<dbReference type="InterPro" id="IPR004268">
    <property type="entry name" value="MurJ"/>
</dbReference>
<accession>U2T6N4</accession>
<dbReference type="EMBL" id="AWVQ01000043">
    <property type="protein sequence ID" value="ERK73133.1"/>
    <property type="molecule type" value="Genomic_DNA"/>
</dbReference>
<dbReference type="Pfam" id="PF03023">
    <property type="entry name" value="MurJ"/>
    <property type="match status" value="1"/>
</dbReference>
<feature type="transmembrane region" description="Helical" evidence="8">
    <location>
        <begin position="338"/>
        <end position="357"/>
    </location>
</feature>
<dbReference type="PANTHER" id="PTHR47019:SF1">
    <property type="entry name" value="LIPID II FLIPPASE MURJ"/>
    <property type="match status" value="1"/>
</dbReference>
<feature type="transmembrane region" description="Helical" evidence="8">
    <location>
        <begin position="21"/>
        <end position="45"/>
    </location>
</feature>
<keyword evidence="3 8" id="KW-0812">Transmembrane</keyword>
<name>U2T6N4_LEIAQ</name>
<dbReference type="PRINTS" id="PR01806">
    <property type="entry name" value="VIRFACTRMVIN"/>
</dbReference>
<dbReference type="HOGENOM" id="CLU_006797_3_0_11"/>
<feature type="transmembrane region" description="Helical" evidence="8">
    <location>
        <begin position="173"/>
        <end position="193"/>
    </location>
</feature>
<dbReference type="GO" id="GO:0008360">
    <property type="term" value="P:regulation of cell shape"/>
    <property type="evidence" value="ECO:0007669"/>
    <property type="project" value="UniProtKB-KW"/>
</dbReference>
<evidence type="ECO:0000313" key="9">
    <source>
        <dbReference type="EMBL" id="ERK73133.1"/>
    </source>
</evidence>
<feature type="transmembrane region" description="Helical" evidence="8">
    <location>
        <begin position="99"/>
        <end position="126"/>
    </location>
</feature>
<feature type="transmembrane region" description="Helical" evidence="8">
    <location>
        <begin position="65"/>
        <end position="87"/>
    </location>
</feature>
<dbReference type="NCBIfam" id="TIGR01695">
    <property type="entry name" value="murJ_mviN"/>
    <property type="match status" value="1"/>
</dbReference>
<evidence type="ECO:0000256" key="3">
    <source>
        <dbReference type="ARBA" id="ARBA00022692"/>
    </source>
</evidence>
<keyword evidence="6 8" id="KW-1133">Transmembrane helix</keyword>
<evidence type="ECO:0000256" key="6">
    <source>
        <dbReference type="ARBA" id="ARBA00022989"/>
    </source>
</evidence>
<protein>
    <submittedName>
        <fullName evidence="9">Integral membrane protein MviN</fullName>
    </submittedName>
</protein>
<feature type="transmembrane region" description="Helical" evidence="8">
    <location>
        <begin position="291"/>
        <end position="312"/>
    </location>
</feature>
<dbReference type="GO" id="GO:0034204">
    <property type="term" value="P:lipid translocation"/>
    <property type="evidence" value="ECO:0007669"/>
    <property type="project" value="TreeGrafter"/>
</dbReference>
<sequence length="548" mass="58151">MRPSRRRRRTARVASIGRASAMLASGTFVSRILGFAKAWLLVQAIGTLSLAANAYGTATSVPNSLYAIIAQGILNAILVPQIVRASVNSDGGRAYINKLVTLGMVVFAGVTVVATVAAPLLMSLYGLRGEQAQLATTFAYWSLPQIFFLGLYTLLGEVLNARKSFGPFTWAPVLNNVVAIVMLGGFILLFGVYSKTGNPHDTWSLGMIALLAGGATLGIAVQALVLFFFWRRIGLRFRFDFGWRGVNLGSAGKAAGWTFGMLIVTQIAGLIELNVSNSAGQGYAGSFVMNNAWLIFMLPHGIIAVSIVTAYYTRMAEHAHRGALADFRADFSSGARSIMFLIVFSSAALIVVAYPIARVFTSSYQSLGLVLIAYLVGLVPFSLVFMAQRAFYSLGDTRTPFLFTVAQSIVIVIGVLACFTVGPEFRAAAVALVVSIASVIQAVLAFALLRRRVGGVDGRRIASGLWRFLLAALAAMIAGAGFLVLLGGVEPGAFPVSGILGAIVSSAVVGVVMLVVYVGFLAIFRSSDLEAGVGPILDRLRRRTPHSG</sequence>
<dbReference type="InterPro" id="IPR051050">
    <property type="entry name" value="Lipid_II_flippase_MurJ/MviN"/>
</dbReference>
<gene>
    <name evidence="9" type="ORF">N136_00528</name>
</gene>
<dbReference type="GO" id="GO:0005886">
    <property type="term" value="C:plasma membrane"/>
    <property type="evidence" value="ECO:0007669"/>
    <property type="project" value="UniProtKB-SubCell"/>
</dbReference>
<evidence type="ECO:0000256" key="5">
    <source>
        <dbReference type="ARBA" id="ARBA00022984"/>
    </source>
</evidence>
<feature type="transmembrane region" description="Helical" evidence="8">
    <location>
        <begin position="363"/>
        <end position="387"/>
    </location>
</feature>
<dbReference type="CDD" id="cd13123">
    <property type="entry name" value="MATE_MurJ_like"/>
    <property type="match status" value="1"/>
</dbReference>
<keyword evidence="7 8" id="KW-0472">Membrane</keyword>
<proteinExistence type="predicted"/>
<dbReference type="GO" id="GO:0009252">
    <property type="term" value="P:peptidoglycan biosynthetic process"/>
    <property type="evidence" value="ECO:0007669"/>
    <property type="project" value="UniProtKB-KW"/>
</dbReference>
<dbReference type="Proteomes" id="UP000016605">
    <property type="component" value="Unassembled WGS sequence"/>
</dbReference>
<feature type="transmembrane region" description="Helical" evidence="8">
    <location>
        <begin position="251"/>
        <end position="271"/>
    </location>
</feature>
<evidence type="ECO:0000313" key="10">
    <source>
        <dbReference type="Proteomes" id="UP000016605"/>
    </source>
</evidence>
<comment type="subcellular location">
    <subcellularLocation>
        <location evidence="1">Cell membrane</location>
        <topology evidence="1">Multi-pass membrane protein</topology>
    </subcellularLocation>
</comment>
<dbReference type="AlphaFoldDB" id="U2T6N4"/>
<dbReference type="GO" id="GO:0015648">
    <property type="term" value="F:lipid-linked peptidoglycan transporter activity"/>
    <property type="evidence" value="ECO:0007669"/>
    <property type="project" value="TreeGrafter"/>
</dbReference>